<protein>
    <recommendedName>
        <fullName evidence="12">Exosortase</fullName>
    </recommendedName>
</protein>
<keyword evidence="7 8" id="KW-0472">Membrane</keyword>
<keyword evidence="2" id="KW-1003">Cell membrane</keyword>
<evidence type="ECO:0000256" key="6">
    <source>
        <dbReference type="ARBA" id="ARBA00022989"/>
    </source>
</evidence>
<dbReference type="EMBL" id="MDDS01000068">
    <property type="protein sequence ID" value="ODP36496.1"/>
    <property type="molecule type" value="Genomic_DNA"/>
</dbReference>
<dbReference type="GO" id="GO:0008233">
    <property type="term" value="F:peptidase activity"/>
    <property type="evidence" value="ECO:0007669"/>
    <property type="project" value="UniProtKB-KW"/>
</dbReference>
<dbReference type="InterPro" id="IPR019127">
    <property type="entry name" value="Exosortase"/>
</dbReference>
<dbReference type="Proteomes" id="UP000094487">
    <property type="component" value="Unassembled WGS sequence"/>
</dbReference>
<dbReference type="OrthoDB" id="9797363at2"/>
<proteinExistence type="predicted"/>
<feature type="transmembrane region" description="Helical" evidence="8">
    <location>
        <begin position="215"/>
        <end position="241"/>
    </location>
</feature>
<feature type="transmembrane region" description="Helical" evidence="8">
    <location>
        <begin position="92"/>
        <end position="108"/>
    </location>
</feature>
<feature type="chain" id="PRO_5009131924" description="Exosortase" evidence="9">
    <location>
        <begin position="31"/>
        <end position="278"/>
    </location>
</feature>
<gene>
    <name evidence="10" type="ORF">BFL28_05780</name>
</gene>
<feature type="transmembrane region" description="Helical" evidence="8">
    <location>
        <begin position="253"/>
        <end position="273"/>
    </location>
</feature>
<feature type="transmembrane region" description="Helical" evidence="8">
    <location>
        <begin position="40"/>
        <end position="57"/>
    </location>
</feature>
<dbReference type="GO" id="GO:0006508">
    <property type="term" value="P:proteolysis"/>
    <property type="evidence" value="ECO:0007669"/>
    <property type="project" value="UniProtKB-KW"/>
</dbReference>
<evidence type="ECO:0000313" key="11">
    <source>
        <dbReference type="Proteomes" id="UP000094487"/>
    </source>
</evidence>
<keyword evidence="4 8" id="KW-0812">Transmembrane</keyword>
<name>A0A1E3LRW0_9SPHN</name>
<dbReference type="RefSeq" id="WP_069321762.1">
    <property type="nucleotide sequence ID" value="NZ_MDDS01000068.1"/>
</dbReference>
<evidence type="ECO:0000256" key="1">
    <source>
        <dbReference type="ARBA" id="ARBA00004651"/>
    </source>
</evidence>
<evidence type="ECO:0000256" key="5">
    <source>
        <dbReference type="ARBA" id="ARBA00022801"/>
    </source>
</evidence>
<feature type="transmembrane region" description="Helical" evidence="8">
    <location>
        <begin position="69"/>
        <end position="86"/>
    </location>
</feature>
<dbReference type="AlphaFoldDB" id="A0A1E3LRW0"/>
<evidence type="ECO:0000313" key="10">
    <source>
        <dbReference type="EMBL" id="ODP36496.1"/>
    </source>
</evidence>
<dbReference type="GO" id="GO:0005886">
    <property type="term" value="C:plasma membrane"/>
    <property type="evidence" value="ECO:0007669"/>
    <property type="project" value="UniProtKB-SubCell"/>
</dbReference>
<dbReference type="Pfam" id="PF09721">
    <property type="entry name" value="Exosortase_EpsH"/>
    <property type="match status" value="1"/>
</dbReference>
<evidence type="ECO:0000256" key="4">
    <source>
        <dbReference type="ARBA" id="ARBA00022692"/>
    </source>
</evidence>
<dbReference type="InterPro" id="IPR026392">
    <property type="entry name" value="Exo/Archaeosortase_dom"/>
</dbReference>
<accession>A0A1E3LRW0</accession>
<keyword evidence="5" id="KW-0378">Hydrolase</keyword>
<reference evidence="10 11" key="1">
    <citation type="submission" date="2016-08" db="EMBL/GenBank/DDBJ databases">
        <title>Draft genome of the agarase producing Sphingomonas sp. MCT13.</title>
        <authorList>
            <person name="D'Andrea M.M."/>
            <person name="Rossolini G.M."/>
            <person name="Thaller M.C."/>
        </authorList>
    </citation>
    <scope>NUCLEOTIDE SEQUENCE [LARGE SCALE GENOMIC DNA]</scope>
    <source>
        <strain evidence="10 11">MCT13</strain>
    </source>
</reference>
<dbReference type="STRING" id="1888892.BFL28_05780"/>
<keyword evidence="3" id="KW-0645">Protease</keyword>
<feature type="transmembrane region" description="Helical" evidence="8">
    <location>
        <begin position="180"/>
        <end position="203"/>
    </location>
</feature>
<organism evidence="10 11">
    <name type="scientific">Sphingomonas turrisvirgatae</name>
    <dbReference type="NCBI Taxonomy" id="1888892"/>
    <lineage>
        <taxon>Bacteria</taxon>
        <taxon>Pseudomonadati</taxon>
        <taxon>Pseudomonadota</taxon>
        <taxon>Alphaproteobacteria</taxon>
        <taxon>Sphingomonadales</taxon>
        <taxon>Sphingomonadaceae</taxon>
        <taxon>Sphingomonas</taxon>
    </lineage>
</organism>
<evidence type="ECO:0000256" key="2">
    <source>
        <dbReference type="ARBA" id="ARBA00022475"/>
    </source>
</evidence>
<feature type="transmembrane region" description="Helical" evidence="8">
    <location>
        <begin position="120"/>
        <end position="141"/>
    </location>
</feature>
<evidence type="ECO:0000256" key="8">
    <source>
        <dbReference type="SAM" id="Phobius"/>
    </source>
</evidence>
<keyword evidence="9" id="KW-0732">Signal</keyword>
<evidence type="ECO:0000256" key="9">
    <source>
        <dbReference type="SAM" id="SignalP"/>
    </source>
</evidence>
<feature type="signal peptide" evidence="9">
    <location>
        <begin position="1"/>
        <end position="30"/>
    </location>
</feature>
<dbReference type="NCBIfam" id="TIGR04178">
    <property type="entry name" value="exo_archaeo"/>
    <property type="match status" value="1"/>
</dbReference>
<sequence>MSRSLTRPANISSTAPLVLAVLLFAAPAFAAVAHDAWTFGNGAHLLFILGGGCWLLWDSLRGAAPRQARLAGTLALLVPVIAIYLLGRITGIAWLGWIATCAAGLVLVHERYGTAGVARAAIPLALLACMAPPPLALVAPISDGIIAGTGRLAVDLLSLGGMDAAIATPMFYVNQYELQLAEACAGLNTVFTLTICMVLYAYLRHRGDWRQILQLAVFAVPIALLANLLRILLIAGVIVTFGDAWGQGVVHDLAGVTLFAIALLSLIAIDEVLGRVRQ</sequence>
<keyword evidence="11" id="KW-1185">Reference proteome</keyword>
<comment type="caution">
    <text evidence="10">The sequence shown here is derived from an EMBL/GenBank/DDBJ whole genome shotgun (WGS) entry which is preliminary data.</text>
</comment>
<keyword evidence="6 8" id="KW-1133">Transmembrane helix</keyword>
<evidence type="ECO:0000256" key="3">
    <source>
        <dbReference type="ARBA" id="ARBA00022670"/>
    </source>
</evidence>
<evidence type="ECO:0000256" key="7">
    <source>
        <dbReference type="ARBA" id="ARBA00023136"/>
    </source>
</evidence>
<evidence type="ECO:0008006" key="12">
    <source>
        <dbReference type="Google" id="ProtNLM"/>
    </source>
</evidence>
<comment type="subcellular location">
    <subcellularLocation>
        <location evidence="1">Cell membrane</location>
        <topology evidence="1">Multi-pass membrane protein</topology>
    </subcellularLocation>
</comment>